<evidence type="ECO:0000313" key="1">
    <source>
        <dbReference type="EMBL" id="AZV41819.1"/>
    </source>
</evidence>
<sequence length="51" mass="6243">MEERGLSIAHTTITRWVHQYGPELDERVRHPFKYYFNVQQRIFALIVNLLR</sequence>
<dbReference type="KEGG" id="pasa:BAOM_1209"/>
<protein>
    <submittedName>
        <fullName evidence="1">Transposase</fullName>
    </submittedName>
</protein>
<accession>A0A3T0KN53</accession>
<name>A0A3T0KN53_9BACI</name>
<dbReference type="Proteomes" id="UP000283095">
    <property type="component" value="Chromosome"/>
</dbReference>
<evidence type="ECO:0000313" key="2">
    <source>
        <dbReference type="Proteomes" id="UP000283095"/>
    </source>
</evidence>
<dbReference type="AlphaFoldDB" id="A0A3T0KN53"/>
<proteinExistence type="predicted"/>
<dbReference type="EMBL" id="CP026095">
    <property type="protein sequence ID" value="AZV41819.1"/>
    <property type="molecule type" value="Genomic_DNA"/>
</dbReference>
<reference evidence="1 2" key="1">
    <citation type="submission" date="2018-01" db="EMBL/GenBank/DDBJ databases">
        <title>Bacillus asahii Genome sequencing and assembly.</title>
        <authorList>
            <person name="Jiang H."/>
            <person name="Feng Y."/>
            <person name="Zhao F."/>
            <person name="Lin X."/>
        </authorList>
    </citation>
    <scope>NUCLEOTIDE SEQUENCE [LARGE SCALE GENOMIC DNA]</scope>
    <source>
        <strain evidence="1 2">OM18</strain>
    </source>
</reference>
<gene>
    <name evidence="1" type="ORF">BAOM_1209</name>
</gene>
<organism evidence="1 2">
    <name type="scientific">Peribacillus asahii</name>
    <dbReference type="NCBI Taxonomy" id="228899"/>
    <lineage>
        <taxon>Bacteria</taxon>
        <taxon>Bacillati</taxon>
        <taxon>Bacillota</taxon>
        <taxon>Bacilli</taxon>
        <taxon>Bacillales</taxon>
        <taxon>Bacillaceae</taxon>
        <taxon>Peribacillus</taxon>
    </lineage>
</organism>